<accession>A0AAE0YNE9</accession>
<reference evidence="1" key="1">
    <citation type="journal article" date="2023" name="G3 (Bethesda)">
        <title>A reference genome for the long-term kleptoplast-retaining sea slug Elysia crispata morphotype clarki.</title>
        <authorList>
            <person name="Eastman K.E."/>
            <person name="Pendleton A.L."/>
            <person name="Shaikh M.A."/>
            <person name="Suttiyut T."/>
            <person name="Ogas R."/>
            <person name="Tomko P."/>
            <person name="Gavelis G."/>
            <person name="Widhalm J.R."/>
            <person name="Wisecaver J.H."/>
        </authorList>
    </citation>
    <scope>NUCLEOTIDE SEQUENCE</scope>
    <source>
        <strain evidence="1">ECLA1</strain>
    </source>
</reference>
<dbReference type="AlphaFoldDB" id="A0AAE0YNE9"/>
<evidence type="ECO:0000313" key="1">
    <source>
        <dbReference type="EMBL" id="KAK3752277.1"/>
    </source>
</evidence>
<keyword evidence="2" id="KW-1185">Reference proteome</keyword>
<name>A0AAE0YNE9_9GAST</name>
<dbReference type="EMBL" id="JAWDGP010005772">
    <property type="protein sequence ID" value="KAK3752277.1"/>
    <property type="molecule type" value="Genomic_DNA"/>
</dbReference>
<organism evidence="1 2">
    <name type="scientific">Elysia crispata</name>
    <name type="common">lettuce slug</name>
    <dbReference type="NCBI Taxonomy" id="231223"/>
    <lineage>
        <taxon>Eukaryota</taxon>
        <taxon>Metazoa</taxon>
        <taxon>Spiralia</taxon>
        <taxon>Lophotrochozoa</taxon>
        <taxon>Mollusca</taxon>
        <taxon>Gastropoda</taxon>
        <taxon>Heterobranchia</taxon>
        <taxon>Euthyneura</taxon>
        <taxon>Panpulmonata</taxon>
        <taxon>Sacoglossa</taxon>
        <taxon>Placobranchoidea</taxon>
        <taxon>Plakobranchidae</taxon>
        <taxon>Elysia</taxon>
    </lineage>
</organism>
<gene>
    <name evidence="1" type="ORF">RRG08_011237</name>
</gene>
<protein>
    <submittedName>
        <fullName evidence="1">Uncharacterized protein</fullName>
    </submittedName>
</protein>
<proteinExistence type="predicted"/>
<dbReference type="Proteomes" id="UP001283361">
    <property type="component" value="Unassembled WGS sequence"/>
</dbReference>
<evidence type="ECO:0000313" key="2">
    <source>
        <dbReference type="Proteomes" id="UP001283361"/>
    </source>
</evidence>
<comment type="caution">
    <text evidence="1">The sequence shown here is derived from an EMBL/GenBank/DDBJ whole genome shotgun (WGS) entry which is preliminary data.</text>
</comment>
<sequence>MFSTSEKTSDTQHVFKPCVTEFYPTCFQLVRKRVIPNMFSTSEKTSDTQHVFKQCVTEFYPACFQAMCNRVLPGVFSSKVMPDTFQRPALSV</sequence>